<dbReference type="InterPro" id="IPR036322">
    <property type="entry name" value="WD40_repeat_dom_sf"/>
</dbReference>
<sequence length="476" mass="52446">MANQPSSYPILCASFNQDASMMNREINKTFNDEQIGGKTLGSLKEERMNFTHTSPDFISSPTNMLALFIIEANEYPSIDLVGIGSLFAIGTRDGFRIFDSNSGRLCYERVLGAFNIVEMLFSSNLVAIVGAGEQPSLSPRRLCLFNTMSGNALRELNFLTSILAVRMNRKSMKLLMVVDNLNKLMAECMLVTSSEKNARTTKKREKLVVLLQDKTYIYDINSLTILDTIDTVPNSKGQVGTCAFSPSLDGCFLAIPASITKGSLLLYNVMELQLHCEIDAHRAPLATMVLSSNGMYIATASEQGTMIRVHLSYSFRRGSYPSTIFSLSFGPCSQVPEILVATSSSGSVHVFPLGFAINQSVLLLRMHLRSSRRSGGFLGSIMPDSISDALDPAHHHIVHNAAPAGIKSYAVIRKVDRVSNTSSSEIVSCQATLAIITYNGYFQEYTLSLNNHNEFSRSLDREFNLMTVITDNDIRL</sequence>
<dbReference type="InterPro" id="IPR048720">
    <property type="entry name" value="PROPPIN"/>
</dbReference>
<organism evidence="4">
    <name type="scientific">Cucumis melo</name>
    <name type="common">Muskmelon</name>
    <dbReference type="NCBI Taxonomy" id="3656"/>
    <lineage>
        <taxon>Eukaryota</taxon>
        <taxon>Viridiplantae</taxon>
        <taxon>Streptophyta</taxon>
        <taxon>Embryophyta</taxon>
        <taxon>Tracheophyta</taxon>
        <taxon>Spermatophyta</taxon>
        <taxon>Magnoliopsida</taxon>
        <taxon>eudicotyledons</taxon>
        <taxon>Gunneridae</taxon>
        <taxon>Pentapetalae</taxon>
        <taxon>rosids</taxon>
        <taxon>fabids</taxon>
        <taxon>Cucurbitales</taxon>
        <taxon>Cucurbitaceae</taxon>
        <taxon>Benincaseae</taxon>
        <taxon>Cucumis</taxon>
    </lineage>
</organism>
<protein>
    <recommendedName>
        <fullName evidence="5">Autophagy-related protein 18b</fullName>
    </recommendedName>
</protein>
<evidence type="ECO:0000256" key="1">
    <source>
        <dbReference type="ARBA" id="ARBA00022574"/>
    </source>
</evidence>
<evidence type="ECO:0000313" key="4">
    <source>
        <dbReference type="EnsemblPlants" id="MELO3C031521.2.1"/>
    </source>
</evidence>
<proteinExistence type="inferred from homology"/>
<dbReference type="Pfam" id="PF21032">
    <property type="entry name" value="PROPPIN"/>
    <property type="match status" value="1"/>
</dbReference>
<comment type="similarity">
    <text evidence="3">Belongs to the WD repeat PROPPIN family.</text>
</comment>
<evidence type="ECO:0000256" key="2">
    <source>
        <dbReference type="ARBA" id="ARBA00022737"/>
    </source>
</evidence>
<dbReference type="SUPFAM" id="SSF50978">
    <property type="entry name" value="WD40 repeat-like"/>
    <property type="match status" value="1"/>
</dbReference>
<dbReference type="Gramene" id="MELO3C031521.2.1">
    <property type="protein sequence ID" value="MELO3C031521.2.1"/>
    <property type="gene ID" value="MELO3C031521.2"/>
</dbReference>
<keyword evidence="1" id="KW-0853">WD repeat</keyword>
<dbReference type="Gene3D" id="2.130.10.10">
    <property type="entry name" value="YVTN repeat-like/Quinoprotein amine dehydrogenase"/>
    <property type="match status" value="1"/>
</dbReference>
<dbReference type="PANTHER" id="PTHR11227">
    <property type="entry name" value="WD-REPEAT PROTEIN INTERACTING WITH PHOSPHOINOSIDES WIPI -RELATED"/>
    <property type="match status" value="1"/>
</dbReference>
<dbReference type="EnsemblPlants" id="MELO3C031521.2.1">
    <property type="protein sequence ID" value="MELO3C031521.2.1"/>
    <property type="gene ID" value="MELO3C031521.2"/>
</dbReference>
<dbReference type="InterPro" id="IPR015943">
    <property type="entry name" value="WD40/YVTN_repeat-like_dom_sf"/>
</dbReference>
<reference evidence="4" key="1">
    <citation type="submission" date="2023-03" db="UniProtKB">
        <authorList>
            <consortium name="EnsemblPlants"/>
        </authorList>
    </citation>
    <scope>IDENTIFICATION</scope>
</reference>
<keyword evidence="2" id="KW-0677">Repeat</keyword>
<evidence type="ECO:0008006" key="5">
    <source>
        <dbReference type="Google" id="ProtNLM"/>
    </source>
</evidence>
<name>A0A9I9EBP3_CUCME</name>
<dbReference type="AlphaFoldDB" id="A0A9I9EBP3"/>
<accession>A0A9I9EBP3</accession>
<evidence type="ECO:0000256" key="3">
    <source>
        <dbReference type="ARBA" id="ARBA00025740"/>
    </source>
</evidence>